<dbReference type="InterPro" id="IPR036509">
    <property type="entry name" value="Met_Sox_Rdtase_MsrA_sf"/>
</dbReference>
<proteinExistence type="inferred from homology"/>
<dbReference type="PANTHER" id="PTHR43774">
    <property type="entry name" value="PEPTIDE METHIONINE SULFOXIDE REDUCTASE"/>
    <property type="match status" value="1"/>
</dbReference>
<accession>A0A4P9ZR66</accession>
<dbReference type="EC" id="1.8.4.11" evidence="2"/>
<evidence type="ECO:0000256" key="2">
    <source>
        <dbReference type="ARBA" id="ARBA00012502"/>
    </source>
</evidence>
<evidence type="ECO:0000313" key="7">
    <source>
        <dbReference type="EMBL" id="RKP36006.1"/>
    </source>
</evidence>
<reference evidence="8" key="1">
    <citation type="journal article" date="2018" name="Nat. Microbiol.">
        <title>Leveraging single-cell genomics to expand the fungal tree of life.</title>
        <authorList>
            <person name="Ahrendt S.R."/>
            <person name="Quandt C.A."/>
            <person name="Ciobanu D."/>
            <person name="Clum A."/>
            <person name="Salamov A."/>
            <person name="Andreopoulos B."/>
            <person name="Cheng J.F."/>
            <person name="Woyke T."/>
            <person name="Pelin A."/>
            <person name="Henrissat B."/>
            <person name="Reynolds N.K."/>
            <person name="Benny G.L."/>
            <person name="Smith M.E."/>
            <person name="James T.Y."/>
            <person name="Grigoriev I.V."/>
        </authorList>
    </citation>
    <scope>NUCLEOTIDE SEQUENCE [LARGE SCALE GENOMIC DNA]</scope>
    <source>
        <strain evidence="8">RSA 468</strain>
    </source>
</reference>
<dbReference type="Pfam" id="PF01625">
    <property type="entry name" value="PMSR"/>
    <property type="match status" value="1"/>
</dbReference>
<dbReference type="AlphaFoldDB" id="A0A4P9ZR66"/>
<feature type="domain" description="Peptide methionine sulphoxide reductase MsrA" evidence="6">
    <location>
        <begin position="10"/>
        <end position="155"/>
    </location>
</feature>
<evidence type="ECO:0000256" key="1">
    <source>
        <dbReference type="ARBA" id="ARBA00005591"/>
    </source>
</evidence>
<dbReference type="PANTHER" id="PTHR43774:SF1">
    <property type="entry name" value="PEPTIDE METHIONINE SULFOXIDE REDUCTASE MSRA 2"/>
    <property type="match status" value="1"/>
</dbReference>
<dbReference type="EMBL" id="ML002735">
    <property type="protein sequence ID" value="RKP36006.1"/>
    <property type="molecule type" value="Genomic_DNA"/>
</dbReference>
<sequence>MASSQDRPLATFAAGCFWSVELAFKRIPGVDHIQVGYTGGQVANPSYAQVCTGQTGHAEAVQFDYDPSVVSYNRLLQAFWDKHDATTLNRQGGDIGTQYRSAIFYHSDEQKQLAEASKQEHQADIGKPVVTEIVPAGKFYPAEETHQAYLEKRGQSARKGCSDPIRCYG</sequence>
<name>A0A4P9ZR66_9FUNG</name>
<evidence type="ECO:0000259" key="6">
    <source>
        <dbReference type="Pfam" id="PF01625"/>
    </source>
</evidence>
<gene>
    <name evidence="7" type="ORF">BJ085DRAFT_38766</name>
</gene>
<dbReference type="FunFam" id="3.30.1060.10:FF:000002">
    <property type="entry name" value="Peptide methionine sulfoxide reductase"/>
    <property type="match status" value="1"/>
</dbReference>
<dbReference type="SUPFAM" id="SSF55068">
    <property type="entry name" value="Peptide methionine sulfoxide reductase"/>
    <property type="match status" value="1"/>
</dbReference>
<organism evidence="7 8">
    <name type="scientific">Dimargaris cristalligena</name>
    <dbReference type="NCBI Taxonomy" id="215637"/>
    <lineage>
        <taxon>Eukaryota</taxon>
        <taxon>Fungi</taxon>
        <taxon>Fungi incertae sedis</taxon>
        <taxon>Zoopagomycota</taxon>
        <taxon>Kickxellomycotina</taxon>
        <taxon>Dimargaritomycetes</taxon>
        <taxon>Dimargaritales</taxon>
        <taxon>Dimargaritaceae</taxon>
        <taxon>Dimargaris</taxon>
    </lineage>
</organism>
<dbReference type="InterPro" id="IPR002569">
    <property type="entry name" value="Met_Sox_Rdtase_MsrA_dom"/>
</dbReference>
<dbReference type="Gene3D" id="3.30.1060.10">
    <property type="entry name" value="Peptide methionine sulphoxide reductase MsrA"/>
    <property type="match status" value="1"/>
</dbReference>
<evidence type="ECO:0000256" key="4">
    <source>
        <dbReference type="ARBA" id="ARBA00030273"/>
    </source>
</evidence>
<evidence type="ECO:0000256" key="3">
    <source>
        <dbReference type="ARBA" id="ARBA00023002"/>
    </source>
</evidence>
<dbReference type="NCBIfam" id="TIGR00401">
    <property type="entry name" value="msrA"/>
    <property type="match status" value="1"/>
</dbReference>
<comment type="similarity">
    <text evidence="1">Belongs to the MsrA Met sulfoxide reductase family.</text>
</comment>
<dbReference type="STRING" id="215637.A0A4P9ZR66"/>
<dbReference type="Proteomes" id="UP000268162">
    <property type="component" value="Unassembled WGS sequence"/>
</dbReference>
<dbReference type="GO" id="GO:0008113">
    <property type="term" value="F:peptide-methionine (S)-S-oxide reductase activity"/>
    <property type="evidence" value="ECO:0007669"/>
    <property type="project" value="UniProtKB-EC"/>
</dbReference>
<dbReference type="OrthoDB" id="77405at2759"/>
<evidence type="ECO:0000256" key="5">
    <source>
        <dbReference type="ARBA" id="ARBA00030643"/>
    </source>
</evidence>
<evidence type="ECO:0000313" key="8">
    <source>
        <dbReference type="Proteomes" id="UP000268162"/>
    </source>
</evidence>
<protein>
    <recommendedName>
        <fullName evidence="2">peptide-methionine (S)-S-oxide reductase</fullName>
        <ecNumber evidence="2">1.8.4.11</ecNumber>
    </recommendedName>
    <alternativeName>
        <fullName evidence="5">Peptide-methionine (S)-S-oxide reductase</fullName>
    </alternativeName>
    <alternativeName>
        <fullName evidence="4">Protein-methionine-S-oxide reductase</fullName>
    </alternativeName>
</protein>
<keyword evidence="8" id="KW-1185">Reference proteome</keyword>
<keyword evidence="3" id="KW-0560">Oxidoreductase</keyword>
<dbReference type="HAMAP" id="MF_01401">
    <property type="entry name" value="MsrA"/>
    <property type="match status" value="1"/>
</dbReference>